<dbReference type="EMBL" id="UARK01000008">
    <property type="protein sequence ID" value="SPW28373.1"/>
    <property type="molecule type" value="Genomic_DNA"/>
</dbReference>
<comment type="caution">
    <text evidence="1">The sequence shown here is derived from an EMBL/GenBank/DDBJ whole genome shotgun (WGS) entry which is preliminary data.</text>
</comment>
<protein>
    <submittedName>
        <fullName evidence="1">Cyclopropane fatty acid synthase</fullName>
    </submittedName>
</protein>
<dbReference type="PANTHER" id="PTHR43667">
    <property type="entry name" value="CYCLOPROPANE-FATTY-ACYL-PHOSPHOLIPID SYNTHASE"/>
    <property type="match status" value="1"/>
</dbReference>
<evidence type="ECO:0000313" key="2">
    <source>
        <dbReference type="Proteomes" id="UP000249886"/>
    </source>
</evidence>
<dbReference type="GeneID" id="84573849"/>
<dbReference type="Proteomes" id="UP000249886">
    <property type="component" value="Unassembled WGS sequence"/>
</dbReference>
<dbReference type="InterPro" id="IPR029063">
    <property type="entry name" value="SAM-dependent_MTases_sf"/>
</dbReference>
<name>A0A6H9XCN7_9CORY</name>
<dbReference type="InterPro" id="IPR050723">
    <property type="entry name" value="CFA/CMAS"/>
</dbReference>
<proteinExistence type="predicted"/>
<organism evidence="1 2">
    <name type="scientific">Corynebacterium matruchotii</name>
    <dbReference type="NCBI Taxonomy" id="43768"/>
    <lineage>
        <taxon>Bacteria</taxon>
        <taxon>Bacillati</taxon>
        <taxon>Actinomycetota</taxon>
        <taxon>Actinomycetes</taxon>
        <taxon>Mycobacteriales</taxon>
        <taxon>Corynebacteriaceae</taxon>
        <taxon>Corynebacterium</taxon>
    </lineage>
</organism>
<evidence type="ECO:0000313" key="1">
    <source>
        <dbReference type="EMBL" id="SPW28373.1"/>
    </source>
</evidence>
<dbReference type="AlphaFoldDB" id="A0A6H9XCN7"/>
<dbReference type="Pfam" id="PF02353">
    <property type="entry name" value="CMAS"/>
    <property type="match status" value="1"/>
</dbReference>
<gene>
    <name evidence="1" type="primary">ufaA</name>
    <name evidence="1" type="ORF">NCTC10254_01340</name>
</gene>
<reference evidence="1 2" key="1">
    <citation type="submission" date="2018-06" db="EMBL/GenBank/DDBJ databases">
        <authorList>
            <consortium name="Pathogen Informatics"/>
            <person name="Doyle S."/>
        </authorList>
    </citation>
    <scope>NUCLEOTIDE SEQUENCE [LARGE SCALE GENOMIC DNA]</scope>
    <source>
        <strain evidence="1 2">NCTC10254</strain>
    </source>
</reference>
<sequence length="437" mass="48004">MQALQDTGRYHHLAAINADVWPGIVTIPTGMFAASKARRAEAEFATACEKAGLDLDGPQPDLRVLYEEVFTRIAYSGWLGLAEGYMAGEWESDNLVRVLTGLLEAGYRPRCGKLEVGGLYLGEEIPDSLVRLYSGDGMSTHGPVFSSGVPTTERVYMKSYVPGAGKKDEPGQHFVDITELSPPTLVERADLGDAQVRAAVGLLDAAHVGIGTHVLDFPSSGPTIPIAAARRSATVDVLSSDAQQVADVQDVVALADVDSSVQVRLLESLFPNPRTWPSHYDVITSVEKLEVMDTQAQRVYAQSLNRMLVHGGFLAIQTVVATDKLSVTLDRCADVLRAYIWPALNYLTIEQLHRLFDVNTDLRIIAQTHMGSHYVEGLAMQRETFEAQSREAAANGYDRVYRNLWVFQLALREALFRVGALDALQLVVTSRYRRAWG</sequence>
<dbReference type="PANTHER" id="PTHR43667:SF2">
    <property type="entry name" value="FATTY ACID C-METHYL TRANSFERASE"/>
    <property type="match status" value="1"/>
</dbReference>
<dbReference type="SUPFAM" id="SSF53335">
    <property type="entry name" value="S-adenosyl-L-methionine-dependent methyltransferases"/>
    <property type="match status" value="1"/>
</dbReference>
<dbReference type="RefSeq" id="WP_005526558.1">
    <property type="nucleotide sequence ID" value="NZ_CAUSZY010000002.1"/>
</dbReference>
<dbReference type="Gene3D" id="3.40.50.150">
    <property type="entry name" value="Vaccinia Virus protein VP39"/>
    <property type="match status" value="1"/>
</dbReference>
<accession>A0A6H9XCN7</accession>